<protein>
    <recommendedName>
        <fullName evidence="1">Polymerase/histidinol phosphatase N-terminal domain-containing protein</fullName>
    </recommendedName>
</protein>
<dbReference type="AlphaFoldDB" id="A0A212RJF0"/>
<organism evidence="2 3">
    <name type="scientific">Thermoflexus hugenholtzii JAD2</name>
    <dbReference type="NCBI Taxonomy" id="877466"/>
    <lineage>
        <taxon>Bacteria</taxon>
        <taxon>Bacillati</taxon>
        <taxon>Chloroflexota</taxon>
        <taxon>Thermoflexia</taxon>
        <taxon>Thermoflexales</taxon>
        <taxon>Thermoflexaceae</taxon>
        <taxon>Thermoflexus</taxon>
    </lineage>
</organism>
<feature type="domain" description="Polymerase/histidinol phosphatase N-terminal" evidence="1">
    <location>
        <begin position="5"/>
        <end position="70"/>
    </location>
</feature>
<dbReference type="GO" id="GO:0004534">
    <property type="term" value="F:5'-3' RNA exonuclease activity"/>
    <property type="evidence" value="ECO:0007669"/>
    <property type="project" value="TreeGrafter"/>
</dbReference>
<dbReference type="OrthoDB" id="9804333at2"/>
<dbReference type="InParanoid" id="A0A212RJF0"/>
<dbReference type="InterPro" id="IPR004013">
    <property type="entry name" value="PHP_dom"/>
</dbReference>
<dbReference type="CDD" id="cd07438">
    <property type="entry name" value="PHP_HisPPase_AMP"/>
    <property type="match status" value="1"/>
</dbReference>
<dbReference type="SUPFAM" id="SSF89550">
    <property type="entry name" value="PHP domain-like"/>
    <property type="match status" value="1"/>
</dbReference>
<accession>A0A212RJF0</accession>
<dbReference type="SMART" id="SM00481">
    <property type="entry name" value="POLIIIAc"/>
    <property type="match status" value="1"/>
</dbReference>
<dbReference type="PANTHER" id="PTHR42924">
    <property type="entry name" value="EXONUCLEASE"/>
    <property type="match status" value="1"/>
</dbReference>
<dbReference type="InterPro" id="IPR003141">
    <property type="entry name" value="Pol/His_phosphatase_N"/>
</dbReference>
<dbReference type="Proteomes" id="UP000197025">
    <property type="component" value="Unassembled WGS sequence"/>
</dbReference>
<dbReference type="Gene3D" id="3.20.20.140">
    <property type="entry name" value="Metal-dependent hydrolases"/>
    <property type="match status" value="1"/>
</dbReference>
<dbReference type="InterPro" id="IPR052018">
    <property type="entry name" value="PHP_domain"/>
</dbReference>
<reference evidence="3" key="1">
    <citation type="submission" date="2017-06" db="EMBL/GenBank/DDBJ databases">
        <authorList>
            <person name="Varghese N."/>
            <person name="Submissions S."/>
        </authorList>
    </citation>
    <scope>NUCLEOTIDE SEQUENCE [LARGE SCALE GENOMIC DNA]</scope>
    <source>
        <strain evidence="3">JAD2</strain>
    </source>
</reference>
<dbReference type="Pfam" id="PF02811">
    <property type="entry name" value="PHP"/>
    <property type="match status" value="1"/>
</dbReference>
<dbReference type="EMBL" id="FYEK01000061">
    <property type="protein sequence ID" value="SNB72495.1"/>
    <property type="molecule type" value="Genomic_DNA"/>
</dbReference>
<name>A0A212RJF0_9CHLR</name>
<evidence type="ECO:0000259" key="1">
    <source>
        <dbReference type="SMART" id="SM00481"/>
    </source>
</evidence>
<proteinExistence type="predicted"/>
<dbReference type="GO" id="GO:0035312">
    <property type="term" value="F:5'-3' DNA exonuclease activity"/>
    <property type="evidence" value="ECO:0007669"/>
    <property type="project" value="TreeGrafter"/>
</dbReference>
<dbReference type="RefSeq" id="WP_088572068.1">
    <property type="nucleotide sequence ID" value="NZ_FYEK01000061.1"/>
</dbReference>
<keyword evidence="3" id="KW-1185">Reference proteome</keyword>
<sequence length="273" mass="30120">MSVRLDLHVHTTASDGLWTPARVVQEALSRGLRYLAITDHETTQGVLEAAAHARGTPLEVIPGVEISVGGPEEEIDLLGYFIDPLHPELLRMLEAMQAERVERIRAMAERLARLGLPVPWERVLELARGDVLGRPHLARAMVEQGYVADEAEAFRRYLGRDRPAYVPRRPVDPQEVIARIRAAGGVAVLAHPGRSGLPRDLRSLWEAGLAGLEVYHPDHSEADTARLMEIARIYDLVPTGGSDFHGPTPDGRILLGALPVPPHTVDRLRARRP</sequence>
<evidence type="ECO:0000313" key="3">
    <source>
        <dbReference type="Proteomes" id="UP000197025"/>
    </source>
</evidence>
<evidence type="ECO:0000313" key="2">
    <source>
        <dbReference type="EMBL" id="SNB72495.1"/>
    </source>
</evidence>
<dbReference type="PANTHER" id="PTHR42924:SF3">
    <property type="entry name" value="POLYMERASE_HISTIDINOL PHOSPHATASE N-TERMINAL DOMAIN-CONTAINING PROTEIN"/>
    <property type="match status" value="1"/>
</dbReference>
<dbReference type="InterPro" id="IPR016195">
    <property type="entry name" value="Pol/histidinol_Pase-like"/>
</dbReference>
<dbReference type="Gene3D" id="1.10.150.650">
    <property type="match status" value="1"/>
</dbReference>
<gene>
    <name evidence="2" type="ORF">SAMN02746019_00016120</name>
</gene>